<proteinExistence type="predicted"/>
<reference evidence="1" key="1">
    <citation type="journal article" date="2020" name="Nature">
        <title>Giant virus diversity and host interactions through global metagenomics.</title>
        <authorList>
            <person name="Schulz F."/>
            <person name="Roux S."/>
            <person name="Paez-Espino D."/>
            <person name="Jungbluth S."/>
            <person name="Walsh D.A."/>
            <person name="Denef V.J."/>
            <person name="McMahon K.D."/>
            <person name="Konstantinidis K.T."/>
            <person name="Eloe-Fadrosh E.A."/>
            <person name="Kyrpides N.C."/>
            <person name="Woyke T."/>
        </authorList>
    </citation>
    <scope>NUCLEOTIDE SEQUENCE</scope>
    <source>
        <strain evidence="1">GVMAG-M-3300023179-82</strain>
    </source>
</reference>
<name>A0A6C0H9D0_9ZZZZ</name>
<dbReference type="AlphaFoldDB" id="A0A6C0H9D0"/>
<protein>
    <submittedName>
        <fullName evidence="1">Uncharacterized protein</fullName>
    </submittedName>
</protein>
<sequence length="103" mass="12129">MSSRSASSSYKGYTYQRARLLNLLFCEYYSSNEDELNSIFFKEEELEDIDIIKSNINDGNNEIYLYQEKYLNNDENESLNKDSGLTKVLISHYNNPKITKLNY</sequence>
<organism evidence="1">
    <name type="scientific">viral metagenome</name>
    <dbReference type="NCBI Taxonomy" id="1070528"/>
    <lineage>
        <taxon>unclassified sequences</taxon>
        <taxon>metagenomes</taxon>
        <taxon>organismal metagenomes</taxon>
    </lineage>
</organism>
<accession>A0A6C0H9D0</accession>
<dbReference type="EMBL" id="MN739914">
    <property type="protein sequence ID" value="QHT77007.1"/>
    <property type="molecule type" value="Genomic_DNA"/>
</dbReference>
<evidence type="ECO:0000313" key="1">
    <source>
        <dbReference type="EMBL" id="QHT77007.1"/>
    </source>
</evidence>